<dbReference type="Gene3D" id="1.10.1450.10">
    <property type="entry name" value="Tetraspanin"/>
    <property type="match status" value="1"/>
</dbReference>
<evidence type="ECO:0000256" key="2">
    <source>
        <dbReference type="ARBA" id="ARBA00022692"/>
    </source>
</evidence>
<proteinExistence type="predicted"/>
<keyword evidence="3 6" id="KW-1133">Transmembrane helix</keyword>
<evidence type="ECO:0000313" key="8">
    <source>
        <dbReference type="Proteomes" id="UP000549394"/>
    </source>
</evidence>
<dbReference type="PANTHER" id="PTHR19282">
    <property type="entry name" value="TETRASPANIN"/>
    <property type="match status" value="1"/>
</dbReference>
<evidence type="ECO:0000313" key="7">
    <source>
        <dbReference type="EMBL" id="CAD5121949.1"/>
    </source>
</evidence>
<sequence>MINLPDSTLDLPLPPPPPPTQEDIADKEIQLKERLNEEEAEDKPISDENKLQKKIVLSKQHLLFLIIQVISFVIGLITLFLSSFSLSTIRYDPIIKVFSVVNQSANFDEYSSLAIANILVIVGTILKLFLIVFGFFGALWNIGTILEVYILLINIVFMMQSSAIVLASKFHTQNTERLNEGLHIHLAEYYKSKPLLRNGELQLDDNLVSVAWDTAQFHLKCCGVRQSINDYSTDPNSFQHSEWSSNTIDPGIDFRPRYPPSCCVSSNGISYPFERNSRSLGIKAVYNWRKCMIDGDPEVTYTTSCFKAIRNRIQSHIQYTLGSCTFNVAALILCIISALRLLRITPI</sequence>
<protein>
    <submittedName>
        <fullName evidence="7">DgyrCDS10410</fullName>
    </submittedName>
</protein>
<gene>
    <name evidence="7" type="ORF">DGYR_LOCUS9828</name>
</gene>
<dbReference type="SUPFAM" id="SSF48652">
    <property type="entry name" value="Tetraspanin"/>
    <property type="match status" value="1"/>
</dbReference>
<evidence type="ECO:0000256" key="6">
    <source>
        <dbReference type="SAM" id="Phobius"/>
    </source>
</evidence>
<dbReference type="AlphaFoldDB" id="A0A7I8W028"/>
<dbReference type="PANTHER" id="PTHR19282:SF556">
    <property type="entry name" value="TETRASPANIN"/>
    <property type="match status" value="1"/>
</dbReference>
<feature type="region of interest" description="Disordered" evidence="5">
    <location>
        <begin position="1"/>
        <end position="23"/>
    </location>
</feature>
<dbReference type="InterPro" id="IPR008952">
    <property type="entry name" value="Tetraspanin_EC2_sf"/>
</dbReference>
<evidence type="ECO:0000256" key="4">
    <source>
        <dbReference type="ARBA" id="ARBA00023136"/>
    </source>
</evidence>
<evidence type="ECO:0000256" key="5">
    <source>
        <dbReference type="SAM" id="MobiDB-lite"/>
    </source>
</evidence>
<organism evidence="7 8">
    <name type="scientific">Dimorphilus gyrociliatus</name>
    <dbReference type="NCBI Taxonomy" id="2664684"/>
    <lineage>
        <taxon>Eukaryota</taxon>
        <taxon>Metazoa</taxon>
        <taxon>Spiralia</taxon>
        <taxon>Lophotrochozoa</taxon>
        <taxon>Annelida</taxon>
        <taxon>Polychaeta</taxon>
        <taxon>Polychaeta incertae sedis</taxon>
        <taxon>Dinophilidae</taxon>
        <taxon>Dimorphilus</taxon>
    </lineage>
</organism>
<comment type="caution">
    <text evidence="7">The sequence shown here is derived from an EMBL/GenBank/DDBJ whole genome shotgun (WGS) entry which is preliminary data.</text>
</comment>
<evidence type="ECO:0000256" key="1">
    <source>
        <dbReference type="ARBA" id="ARBA00004141"/>
    </source>
</evidence>
<keyword evidence="2 6" id="KW-0812">Transmembrane</keyword>
<reference evidence="7 8" key="1">
    <citation type="submission" date="2020-08" db="EMBL/GenBank/DDBJ databases">
        <authorList>
            <person name="Hejnol A."/>
        </authorList>
    </citation>
    <scope>NUCLEOTIDE SEQUENCE [LARGE SCALE GENOMIC DNA]</scope>
</reference>
<feature type="transmembrane region" description="Helical" evidence="6">
    <location>
        <begin position="319"/>
        <end position="342"/>
    </location>
</feature>
<dbReference type="GO" id="GO:0016020">
    <property type="term" value="C:membrane"/>
    <property type="evidence" value="ECO:0007669"/>
    <property type="project" value="UniProtKB-SubCell"/>
</dbReference>
<feature type="transmembrane region" description="Helical" evidence="6">
    <location>
        <begin position="148"/>
        <end position="167"/>
    </location>
</feature>
<feature type="compositionally biased region" description="Low complexity" evidence="5">
    <location>
        <begin position="1"/>
        <end position="11"/>
    </location>
</feature>
<feature type="transmembrane region" description="Helical" evidence="6">
    <location>
        <begin position="114"/>
        <end position="136"/>
    </location>
</feature>
<dbReference type="OrthoDB" id="10051815at2759"/>
<keyword evidence="8" id="KW-1185">Reference proteome</keyword>
<dbReference type="Pfam" id="PF00335">
    <property type="entry name" value="Tetraspanin"/>
    <property type="match status" value="1"/>
</dbReference>
<name>A0A7I8W028_9ANNE</name>
<dbReference type="EMBL" id="CAJFCJ010000015">
    <property type="protein sequence ID" value="CAD5121949.1"/>
    <property type="molecule type" value="Genomic_DNA"/>
</dbReference>
<dbReference type="Proteomes" id="UP000549394">
    <property type="component" value="Unassembled WGS sequence"/>
</dbReference>
<dbReference type="InterPro" id="IPR018499">
    <property type="entry name" value="Tetraspanin/Peripherin"/>
</dbReference>
<evidence type="ECO:0000256" key="3">
    <source>
        <dbReference type="ARBA" id="ARBA00022989"/>
    </source>
</evidence>
<feature type="transmembrane region" description="Helical" evidence="6">
    <location>
        <begin position="62"/>
        <end position="84"/>
    </location>
</feature>
<keyword evidence="4 6" id="KW-0472">Membrane</keyword>
<accession>A0A7I8W028</accession>
<comment type="subcellular location">
    <subcellularLocation>
        <location evidence="1">Membrane</location>
        <topology evidence="1">Multi-pass membrane protein</topology>
    </subcellularLocation>
</comment>